<gene>
    <name evidence="2" type="ORF">Daesc_003868</name>
</gene>
<feature type="region of interest" description="Disordered" evidence="1">
    <location>
        <begin position="102"/>
        <end position="125"/>
    </location>
</feature>
<keyword evidence="3" id="KW-1185">Reference proteome</keyword>
<feature type="region of interest" description="Disordered" evidence="1">
    <location>
        <begin position="1"/>
        <end position="43"/>
    </location>
</feature>
<dbReference type="AlphaFoldDB" id="A0AAX6MN45"/>
<feature type="compositionally biased region" description="Basic and acidic residues" evidence="1">
    <location>
        <begin position="1"/>
        <end position="20"/>
    </location>
</feature>
<comment type="caution">
    <text evidence="2">The sequence shown here is derived from an EMBL/GenBank/DDBJ whole genome shotgun (WGS) entry which is preliminary data.</text>
</comment>
<name>A0AAX6MN45_9PEZI</name>
<evidence type="ECO:0000256" key="1">
    <source>
        <dbReference type="SAM" id="MobiDB-lite"/>
    </source>
</evidence>
<organism evidence="2 3">
    <name type="scientific">Daldinia eschscholtzii</name>
    <dbReference type="NCBI Taxonomy" id="292717"/>
    <lineage>
        <taxon>Eukaryota</taxon>
        <taxon>Fungi</taxon>
        <taxon>Dikarya</taxon>
        <taxon>Ascomycota</taxon>
        <taxon>Pezizomycotina</taxon>
        <taxon>Sordariomycetes</taxon>
        <taxon>Xylariomycetidae</taxon>
        <taxon>Xylariales</taxon>
        <taxon>Hypoxylaceae</taxon>
        <taxon>Daldinia</taxon>
    </lineage>
</organism>
<reference evidence="2 3" key="1">
    <citation type="journal article" date="2024" name="Front Chem Biol">
        <title>Unveiling the potential of Daldinia eschscholtzii MFLUCC 19-0629 through bioactivity and bioinformatics studies for enhanced sustainable agriculture production.</title>
        <authorList>
            <person name="Brooks S."/>
            <person name="Weaver J.A."/>
            <person name="Klomchit A."/>
            <person name="Alharthi S.A."/>
            <person name="Onlamun T."/>
            <person name="Nurani R."/>
            <person name="Vong T.K."/>
            <person name="Alberti F."/>
            <person name="Greco C."/>
        </authorList>
    </citation>
    <scope>NUCLEOTIDE SEQUENCE [LARGE SCALE GENOMIC DNA]</scope>
    <source>
        <strain evidence="2">MFLUCC 19-0629</strain>
    </source>
</reference>
<sequence length="125" mass="14060">MEPKVEKQVSENGEGIKPESEVADYPTQSRRPTPGVTDFSTLDRPWVNRGHTLRDYSEGELWRKIQPQDGNIMERWENQSMADGPYQNVNSIVTDTKTEQFEFSSIQSPKSVKPVSEAAATSGSK</sequence>
<evidence type="ECO:0000313" key="2">
    <source>
        <dbReference type="EMBL" id="KAK6953906.1"/>
    </source>
</evidence>
<dbReference type="EMBL" id="JBANMG010000004">
    <property type="protein sequence ID" value="KAK6953906.1"/>
    <property type="molecule type" value="Genomic_DNA"/>
</dbReference>
<proteinExistence type="predicted"/>
<protein>
    <submittedName>
        <fullName evidence="2">Uncharacterized protein</fullName>
    </submittedName>
</protein>
<accession>A0AAX6MN45</accession>
<dbReference type="Proteomes" id="UP001369815">
    <property type="component" value="Unassembled WGS sequence"/>
</dbReference>
<evidence type="ECO:0000313" key="3">
    <source>
        <dbReference type="Proteomes" id="UP001369815"/>
    </source>
</evidence>